<dbReference type="Gene3D" id="3.50.50.60">
    <property type="entry name" value="FAD/NAD(P)-binding domain"/>
    <property type="match status" value="1"/>
</dbReference>
<dbReference type="InterPro" id="IPR027477">
    <property type="entry name" value="Succ_DH/fumarate_Rdtase_cat_sf"/>
</dbReference>
<evidence type="ECO:0000256" key="2">
    <source>
        <dbReference type="ARBA" id="ARBA00022630"/>
    </source>
</evidence>
<evidence type="ECO:0000256" key="1">
    <source>
        <dbReference type="ARBA" id="ARBA00001974"/>
    </source>
</evidence>
<keyword evidence="7" id="KW-1185">Reference proteome</keyword>
<dbReference type="EMBL" id="AWVH01000037">
    <property type="protein sequence ID" value="ERJ92311.1"/>
    <property type="molecule type" value="Genomic_DNA"/>
</dbReference>
<dbReference type="InterPro" id="IPR036188">
    <property type="entry name" value="FAD/NAD-bd_sf"/>
</dbReference>
<evidence type="ECO:0000256" key="4">
    <source>
        <dbReference type="ARBA" id="ARBA00023002"/>
    </source>
</evidence>
<keyword evidence="2" id="KW-0285">Flavoprotein</keyword>
<keyword evidence="4" id="KW-0560">Oxidoreductase</keyword>
<evidence type="ECO:0000256" key="3">
    <source>
        <dbReference type="ARBA" id="ARBA00022827"/>
    </source>
</evidence>
<dbReference type="InterPro" id="IPR003953">
    <property type="entry name" value="FAD-dep_OxRdtase_2_FAD-bd"/>
</dbReference>
<comment type="caution">
    <text evidence="6">The sequence shown here is derived from an EMBL/GenBank/DDBJ whole genome shotgun (WGS) entry which is preliminary data.</text>
</comment>
<dbReference type="Proteomes" id="UP000016649">
    <property type="component" value="Unassembled WGS sequence"/>
</dbReference>
<evidence type="ECO:0000313" key="7">
    <source>
        <dbReference type="Proteomes" id="UP000016649"/>
    </source>
</evidence>
<name>A0ABN0NXR7_TRELE</name>
<dbReference type="SUPFAM" id="SSF56425">
    <property type="entry name" value="Succinate dehydrogenase/fumarate reductase flavoprotein, catalytic domain"/>
    <property type="match status" value="1"/>
</dbReference>
<evidence type="ECO:0000259" key="5">
    <source>
        <dbReference type="Pfam" id="PF00890"/>
    </source>
</evidence>
<protein>
    <submittedName>
        <fullName evidence="6">FAD binding domain protein</fullName>
    </submittedName>
</protein>
<sequence>MNADYVVVGGGAGGLMSALELSSQGKVVLLEKMPALGGTSIRAKGFLWAVDSSINKATGKGLSAEKLLAYYREKDRSQDFNEKLLKNLIAVSGKTVDQLISYGMPFSNERLIGGTPNYPELVCLTIDGEGPAMIAKFAELLKSKNVEIMFNTRAIDLIVENANVVGVTAESKGKRFTIKAKKTILATGGFTRNESMMKEYNPDFADNVRFSGLGTTGDGIEMALKTGAQLTGNGVLGIWGLNENYGYVGNIGSLVRLTAFYINKDGSRFVNEKRYYAEVHQELNKIQDKTAYGLFDSSRSDINANLEKAVEENLCTKADTIELLAEKLGVDKNNLIQTVEKYNSAYSKGENAEFGLKNKQMTPILQAPFYAVPVKPTVIGTIKGLKVNEYAQVVNEAGNPIPNLYAVGELIIGNFVNNEYPTTGTVLSAAVYGAKIASDTINAEK</sequence>
<evidence type="ECO:0000313" key="6">
    <source>
        <dbReference type="EMBL" id="ERJ92311.1"/>
    </source>
</evidence>
<dbReference type="SUPFAM" id="SSF51905">
    <property type="entry name" value="FAD/NAD(P)-binding domain"/>
    <property type="match status" value="1"/>
</dbReference>
<feature type="domain" description="FAD-dependent oxidoreductase 2 FAD-binding" evidence="5">
    <location>
        <begin position="4"/>
        <end position="413"/>
    </location>
</feature>
<dbReference type="InterPro" id="IPR050315">
    <property type="entry name" value="FAD-oxidoreductase_2"/>
</dbReference>
<reference evidence="6 7" key="1">
    <citation type="submission" date="2013-08" db="EMBL/GenBank/DDBJ databases">
        <authorList>
            <person name="Weinstock G."/>
            <person name="Sodergren E."/>
            <person name="Wylie T."/>
            <person name="Fulton L."/>
            <person name="Fulton R."/>
            <person name="Fronick C."/>
            <person name="O'Laughlin M."/>
            <person name="Godfrey J."/>
            <person name="Miner T."/>
            <person name="Herter B."/>
            <person name="Appelbaum E."/>
            <person name="Cordes M."/>
            <person name="Lek S."/>
            <person name="Wollam A."/>
            <person name="Pepin K.H."/>
            <person name="Palsikar V.B."/>
            <person name="Mitreva M."/>
            <person name="Wilson R.K."/>
        </authorList>
    </citation>
    <scope>NUCLEOTIDE SEQUENCE [LARGE SCALE GENOMIC DNA]</scope>
    <source>
        <strain evidence="6 7">ATCC 700332</strain>
    </source>
</reference>
<organism evidence="6 7">
    <name type="scientific">Treponema lecithinolyticum ATCC 700332</name>
    <dbReference type="NCBI Taxonomy" id="1321815"/>
    <lineage>
        <taxon>Bacteria</taxon>
        <taxon>Pseudomonadati</taxon>
        <taxon>Spirochaetota</taxon>
        <taxon>Spirochaetia</taxon>
        <taxon>Spirochaetales</taxon>
        <taxon>Treponemataceae</taxon>
        <taxon>Treponema</taxon>
    </lineage>
</organism>
<dbReference type="PANTHER" id="PTHR43400:SF10">
    <property type="entry name" value="3-OXOSTEROID 1-DEHYDROGENASE"/>
    <property type="match status" value="1"/>
</dbReference>
<keyword evidence="3" id="KW-0274">FAD</keyword>
<dbReference type="Pfam" id="PF00890">
    <property type="entry name" value="FAD_binding_2"/>
    <property type="match status" value="1"/>
</dbReference>
<dbReference type="Gene3D" id="3.90.700.10">
    <property type="entry name" value="Succinate dehydrogenase/fumarate reductase flavoprotein, catalytic domain"/>
    <property type="match status" value="1"/>
</dbReference>
<proteinExistence type="predicted"/>
<gene>
    <name evidence="6" type="ORF">HMPREF9193_01470</name>
</gene>
<accession>A0ABN0NXR7</accession>
<comment type="cofactor">
    <cofactor evidence="1">
        <name>FAD</name>
        <dbReference type="ChEBI" id="CHEBI:57692"/>
    </cofactor>
</comment>
<dbReference type="PANTHER" id="PTHR43400">
    <property type="entry name" value="FUMARATE REDUCTASE"/>
    <property type="match status" value="1"/>
</dbReference>